<evidence type="ECO:0000313" key="4">
    <source>
        <dbReference type="Proteomes" id="UP000076078"/>
    </source>
</evidence>
<feature type="transmembrane region" description="Helical" evidence="2">
    <location>
        <begin position="107"/>
        <end position="133"/>
    </location>
</feature>
<feature type="transmembrane region" description="Helical" evidence="2">
    <location>
        <begin position="40"/>
        <end position="60"/>
    </location>
</feature>
<feature type="transmembrane region" description="Helical" evidence="2">
    <location>
        <begin position="72"/>
        <end position="95"/>
    </location>
</feature>
<dbReference type="OrthoDB" id="22281at2759"/>
<feature type="compositionally biased region" description="Polar residues" evidence="1">
    <location>
        <begin position="304"/>
        <end position="314"/>
    </location>
</feature>
<dbReference type="InParanoid" id="A0A151Z990"/>
<feature type="transmembrane region" description="Helical" evidence="2">
    <location>
        <begin position="269"/>
        <end position="286"/>
    </location>
</feature>
<name>A0A151Z990_TIELA</name>
<dbReference type="EMBL" id="LODT01000037">
    <property type="protein sequence ID" value="KYQ90512.1"/>
    <property type="molecule type" value="Genomic_DNA"/>
</dbReference>
<feature type="transmembrane region" description="Helical" evidence="2">
    <location>
        <begin position="189"/>
        <end position="215"/>
    </location>
</feature>
<keyword evidence="2" id="KW-0812">Transmembrane</keyword>
<feature type="transmembrane region" description="Helical" evidence="2">
    <location>
        <begin position="154"/>
        <end position="173"/>
    </location>
</feature>
<gene>
    <name evidence="3" type="ORF">DLAC_09139</name>
</gene>
<comment type="caution">
    <text evidence="3">The sequence shown here is derived from an EMBL/GenBank/DDBJ whole genome shotgun (WGS) entry which is preliminary data.</text>
</comment>
<sequence length="333" mass="39256">MSTNSVTEDTTMTSSEVAEINDMLDEAIIDSYKRTFQISFPPLFIVFILCLIKSIHVFKLEKSKTVNYLKEIIHFIITFYYFVYTILSLSLYLHYKDEPASEYIKYYNITFFFNCFTNLIFITIFLLLFLFWIGIYSDVFEIKRGNILTGNTRPIFIGVMGSYFLIWLLFIVAPSGCYTLKVRMMIEKVFYWCEIVIFTPIIIALLVYSFIILIHYRFLINRPNQRLRLFLSGIIYCSLCLFFFYSHAPYPTMNAEFANFLYYYNGNEYIFHLIILHILYFVYYDWECYIIRLKNFLTGKSTDGTSSNSQSGRISNTSQNHNTSTTLGGSNEP</sequence>
<keyword evidence="2" id="KW-1133">Transmembrane helix</keyword>
<feature type="compositionally biased region" description="Low complexity" evidence="1">
    <location>
        <begin position="315"/>
        <end position="326"/>
    </location>
</feature>
<keyword evidence="2" id="KW-0472">Membrane</keyword>
<dbReference type="Proteomes" id="UP000076078">
    <property type="component" value="Unassembled WGS sequence"/>
</dbReference>
<proteinExistence type="predicted"/>
<accession>A0A151Z990</accession>
<dbReference type="OMA" id="FSFPSDY"/>
<dbReference type="STRING" id="361077.A0A151Z990"/>
<evidence type="ECO:0000313" key="3">
    <source>
        <dbReference type="EMBL" id="KYQ90512.1"/>
    </source>
</evidence>
<feature type="region of interest" description="Disordered" evidence="1">
    <location>
        <begin position="304"/>
        <end position="333"/>
    </location>
</feature>
<evidence type="ECO:0000256" key="1">
    <source>
        <dbReference type="SAM" id="MobiDB-lite"/>
    </source>
</evidence>
<dbReference type="AlphaFoldDB" id="A0A151Z990"/>
<protein>
    <submittedName>
        <fullName evidence="3">Uncharacterized protein</fullName>
    </submittedName>
</protein>
<reference evidence="3 4" key="1">
    <citation type="submission" date="2015-12" db="EMBL/GenBank/DDBJ databases">
        <title>Dictyostelia acquired genes for synthesis and detection of signals that induce cell-type specialization by lateral gene transfer from prokaryotes.</title>
        <authorList>
            <person name="Gloeckner G."/>
            <person name="Schaap P."/>
        </authorList>
    </citation>
    <scope>NUCLEOTIDE SEQUENCE [LARGE SCALE GENOMIC DNA]</scope>
    <source>
        <strain evidence="3 4">TK</strain>
    </source>
</reference>
<evidence type="ECO:0000256" key="2">
    <source>
        <dbReference type="SAM" id="Phobius"/>
    </source>
</evidence>
<organism evidence="3 4">
    <name type="scientific">Tieghemostelium lacteum</name>
    <name type="common">Slime mold</name>
    <name type="synonym">Dictyostelium lacteum</name>
    <dbReference type="NCBI Taxonomy" id="361077"/>
    <lineage>
        <taxon>Eukaryota</taxon>
        <taxon>Amoebozoa</taxon>
        <taxon>Evosea</taxon>
        <taxon>Eumycetozoa</taxon>
        <taxon>Dictyostelia</taxon>
        <taxon>Dictyosteliales</taxon>
        <taxon>Raperosteliaceae</taxon>
        <taxon>Tieghemostelium</taxon>
    </lineage>
</organism>
<keyword evidence="4" id="KW-1185">Reference proteome</keyword>
<feature type="transmembrane region" description="Helical" evidence="2">
    <location>
        <begin position="227"/>
        <end position="245"/>
    </location>
</feature>